<dbReference type="PANTHER" id="PTHR10130:SF0">
    <property type="entry name" value="GH08708P"/>
    <property type="match status" value="1"/>
</dbReference>
<evidence type="ECO:0000256" key="8">
    <source>
        <dbReference type="PROSITE-ProRule" id="PRU00339"/>
    </source>
</evidence>
<keyword evidence="6 8" id="KW-0802">TPR repeat</keyword>
<feature type="repeat" description="TPR" evidence="8">
    <location>
        <begin position="560"/>
        <end position="593"/>
    </location>
</feature>
<dbReference type="Pfam" id="PF00515">
    <property type="entry name" value="TPR_1"/>
    <property type="match status" value="1"/>
</dbReference>
<evidence type="ECO:0000313" key="10">
    <source>
        <dbReference type="EMBL" id="GAA97101.1"/>
    </source>
</evidence>
<dbReference type="OMA" id="YTNENDR"/>
<dbReference type="AlphaFoldDB" id="G7E2P1"/>
<dbReference type="GO" id="GO:0005052">
    <property type="term" value="F:peroxisome matrix targeting signal-1 binding"/>
    <property type="evidence" value="ECO:0007669"/>
    <property type="project" value="TreeGrafter"/>
</dbReference>
<evidence type="ECO:0000256" key="6">
    <source>
        <dbReference type="ARBA" id="ARBA00022803"/>
    </source>
</evidence>
<evidence type="ECO:0000256" key="5">
    <source>
        <dbReference type="ARBA" id="ARBA00022737"/>
    </source>
</evidence>
<accession>G7E2P1</accession>
<dbReference type="GO" id="GO:0005829">
    <property type="term" value="C:cytosol"/>
    <property type="evidence" value="ECO:0007669"/>
    <property type="project" value="TreeGrafter"/>
</dbReference>
<evidence type="ECO:0000256" key="9">
    <source>
        <dbReference type="SAM" id="MobiDB-lite"/>
    </source>
</evidence>
<dbReference type="Proteomes" id="UP000009131">
    <property type="component" value="Unassembled WGS sequence"/>
</dbReference>
<evidence type="ECO:0000256" key="3">
    <source>
        <dbReference type="ARBA" id="ARBA00005348"/>
    </source>
</evidence>
<sequence length="807" mass="88325">MASLLSGAGTDCGPSNPLQQFQKQLNNDRGISQDQFSRPDTGRAHTGSSFRTYRRAHVGIATDDAARFFASASSSAAPYDLASLQSALQVQSHPQQSAVPAWAMDFAAHEVNALPRHEAYTQAFHESSGGTQWQQDSESDALASSKLPSADQTHIMALARMDSSYSQANTHLGPHHPALRSHPHQMLDLHRFQHSYSAPQPTSSSVVSQSEQVIDALLRAQRTADWEAAFKGLEDSTTLSQAEKAYIHESLTARPISPQNKGVDNDDLARTAGELLQAVRAEQSANPKFASSTFMSLMRKLRDHEVAVEGNKVIEQVLPVVSSDKQKGKMRSLDQDAPALATTSELEVRGSGATPICITQSTGASAAQLRGNVPTVDDWAAEQARGMREMNGIWDEEYAGRAAREREAQQRWQNRPHFQGDGGLLVEEEARNVLLDSQTPGASVNWEEDFDAASIVGAPQPAQVSRRLPVSAQQAEWETLQRSWDEYEATASGVRQLNQTPGPVVTSEGIYRFQPSNPFIKNRPLTQQHRVHTLGGRFEVTPYESILEKEAACQENPESPLAWMELGMKQQENEREDMAIRALARALELDPQMSPAWLALAVSHTNENDRAKAYDAIQHWALSRDEYASTVSAYASQAGNRPTSSSMIETHSWLTGLLIRMAQASTTHFDADVQIALGVLFNISEDYDKAGDCFASALATRPEDPLLFNRLGATLANSGKPREAIEFYNKAIELQPAYARARYNLAVSSICLSSYDTAAVHLLRALQLQNTEAAQEAADSASIYKPADSGAVTSEALWSTLRMVSSL</sequence>
<keyword evidence="4" id="KW-0963">Cytoplasm</keyword>
<dbReference type="EMBL" id="BABT02000110">
    <property type="protein sequence ID" value="GAA97101.1"/>
    <property type="molecule type" value="Genomic_DNA"/>
</dbReference>
<dbReference type="eggNOG" id="KOG1125">
    <property type="taxonomic scope" value="Eukaryota"/>
</dbReference>
<evidence type="ECO:0000256" key="2">
    <source>
        <dbReference type="ARBA" id="ARBA00004496"/>
    </source>
</evidence>
<keyword evidence="11" id="KW-1185">Reference proteome</keyword>
<proteinExistence type="inferred from homology"/>
<dbReference type="InParanoid" id="G7E2P1"/>
<dbReference type="RefSeq" id="XP_014565521.1">
    <property type="nucleotide sequence ID" value="XM_014710035.1"/>
</dbReference>
<dbReference type="PANTHER" id="PTHR10130">
    <property type="entry name" value="PEROXISOMAL TARGETING SIGNAL 1 RECEPTOR PEX5"/>
    <property type="match status" value="1"/>
</dbReference>
<feature type="region of interest" description="Disordered" evidence="9">
    <location>
        <begin position="1"/>
        <end position="20"/>
    </location>
</feature>
<dbReference type="Gene3D" id="1.25.40.10">
    <property type="entry name" value="Tetratricopeptide repeat domain"/>
    <property type="match status" value="1"/>
</dbReference>
<keyword evidence="7" id="KW-0576">Peroxisome</keyword>
<dbReference type="SMART" id="SM00028">
    <property type="entry name" value="TPR"/>
    <property type="match status" value="4"/>
</dbReference>
<keyword evidence="5" id="KW-0677">Repeat</keyword>
<evidence type="ECO:0000256" key="1">
    <source>
        <dbReference type="ARBA" id="ARBA00004275"/>
    </source>
</evidence>
<feature type="repeat" description="TPR" evidence="8">
    <location>
        <begin position="705"/>
        <end position="738"/>
    </location>
</feature>
<feature type="compositionally biased region" description="Polar residues" evidence="9">
    <location>
        <begin position="29"/>
        <end position="38"/>
    </location>
</feature>
<gene>
    <name evidence="10" type="primary">Mo03776</name>
    <name evidence="10" type="ORF">E5Q_03776</name>
</gene>
<comment type="caution">
    <text evidence="10">The sequence shown here is derived from an EMBL/GenBank/DDBJ whole genome shotgun (WGS) entry which is preliminary data.</text>
</comment>
<evidence type="ECO:0000313" key="11">
    <source>
        <dbReference type="Proteomes" id="UP000009131"/>
    </source>
</evidence>
<comment type="similarity">
    <text evidence="3">Belongs to the peroxisomal targeting signal receptor family.</text>
</comment>
<dbReference type="InterPro" id="IPR024111">
    <property type="entry name" value="PEX5/PEX5L"/>
</dbReference>
<evidence type="ECO:0000256" key="7">
    <source>
        <dbReference type="ARBA" id="ARBA00023140"/>
    </source>
</evidence>
<evidence type="ECO:0000256" key="4">
    <source>
        <dbReference type="ARBA" id="ARBA00022490"/>
    </source>
</evidence>
<reference evidence="10 11" key="1">
    <citation type="journal article" date="2011" name="J. Gen. Appl. Microbiol.">
        <title>Draft genome sequencing of the enigmatic basidiomycete Mixia osmundae.</title>
        <authorList>
            <person name="Nishida H."/>
            <person name="Nagatsuka Y."/>
            <person name="Sugiyama J."/>
        </authorList>
    </citation>
    <scope>NUCLEOTIDE SEQUENCE [LARGE SCALE GENOMIC DNA]</scope>
    <source>
        <strain evidence="11">CBS 9802 / IAM 14324 / JCM 22182 / KY 12970</strain>
    </source>
</reference>
<feature type="region of interest" description="Disordered" evidence="9">
    <location>
        <begin position="29"/>
        <end position="49"/>
    </location>
</feature>
<dbReference type="GO" id="GO:0016560">
    <property type="term" value="P:protein import into peroxisome matrix, docking"/>
    <property type="evidence" value="ECO:0007669"/>
    <property type="project" value="TreeGrafter"/>
</dbReference>
<protein>
    <submittedName>
        <fullName evidence="10">Uncharacterized protein</fullName>
    </submittedName>
</protein>
<dbReference type="InterPro" id="IPR019734">
    <property type="entry name" value="TPR_rpt"/>
</dbReference>
<organism evidence="10 11">
    <name type="scientific">Mixia osmundae (strain CBS 9802 / IAM 14324 / JCM 22182 / KY 12970)</name>
    <dbReference type="NCBI Taxonomy" id="764103"/>
    <lineage>
        <taxon>Eukaryota</taxon>
        <taxon>Fungi</taxon>
        <taxon>Dikarya</taxon>
        <taxon>Basidiomycota</taxon>
        <taxon>Pucciniomycotina</taxon>
        <taxon>Mixiomycetes</taxon>
        <taxon>Mixiales</taxon>
        <taxon>Mixiaceae</taxon>
        <taxon>Mixia</taxon>
    </lineage>
</organism>
<dbReference type="HOGENOM" id="CLU_013516_2_0_1"/>
<reference evidence="10 11" key="2">
    <citation type="journal article" date="2012" name="Open Biol.">
        <title>Characteristics of nucleosomes and linker DNA regions on the genome of the basidiomycete Mixia osmundae revealed by mono- and dinucleosome mapping.</title>
        <authorList>
            <person name="Nishida H."/>
            <person name="Kondo S."/>
            <person name="Matsumoto T."/>
            <person name="Suzuki Y."/>
            <person name="Yoshikawa H."/>
            <person name="Taylor T.D."/>
            <person name="Sugiyama J."/>
        </authorList>
    </citation>
    <scope>NUCLEOTIDE SEQUENCE [LARGE SCALE GENOMIC DNA]</scope>
    <source>
        <strain evidence="11">CBS 9802 / IAM 14324 / JCM 22182 / KY 12970</strain>
    </source>
</reference>
<feature type="repeat" description="TPR" evidence="8">
    <location>
        <begin position="671"/>
        <end position="704"/>
    </location>
</feature>
<feature type="compositionally biased region" description="Polar residues" evidence="9">
    <location>
        <begin position="125"/>
        <end position="136"/>
    </location>
</feature>
<dbReference type="PROSITE" id="PS50293">
    <property type="entry name" value="TPR_REGION"/>
    <property type="match status" value="1"/>
</dbReference>
<dbReference type="OrthoDB" id="10006023at2759"/>
<dbReference type="GO" id="GO:0005778">
    <property type="term" value="C:peroxisomal membrane"/>
    <property type="evidence" value="ECO:0007669"/>
    <property type="project" value="TreeGrafter"/>
</dbReference>
<feature type="region of interest" description="Disordered" evidence="9">
    <location>
        <begin position="125"/>
        <end position="147"/>
    </location>
</feature>
<dbReference type="STRING" id="764103.G7E2P1"/>
<dbReference type="SUPFAM" id="SSF48452">
    <property type="entry name" value="TPR-like"/>
    <property type="match status" value="1"/>
</dbReference>
<dbReference type="PROSITE" id="PS50005">
    <property type="entry name" value="TPR"/>
    <property type="match status" value="3"/>
</dbReference>
<dbReference type="InterPro" id="IPR011990">
    <property type="entry name" value="TPR-like_helical_dom_sf"/>
</dbReference>
<comment type="subcellular location">
    <subcellularLocation>
        <location evidence="2">Cytoplasm</location>
    </subcellularLocation>
    <subcellularLocation>
        <location evidence="1">Peroxisome</location>
    </subcellularLocation>
</comment>
<name>G7E2P1_MIXOS</name>